<keyword evidence="9 12" id="KW-0274">FAD</keyword>
<dbReference type="InterPro" id="IPR036188">
    <property type="entry name" value="FAD/NAD-bd_sf"/>
</dbReference>
<dbReference type="NCBIfam" id="TIGR00562">
    <property type="entry name" value="proto_IX_ox"/>
    <property type="match status" value="1"/>
</dbReference>
<dbReference type="Gene3D" id="3.50.50.60">
    <property type="entry name" value="FAD/NAD(P)-binding domain"/>
    <property type="match status" value="1"/>
</dbReference>
<evidence type="ECO:0000256" key="2">
    <source>
        <dbReference type="ARBA" id="ARBA00001974"/>
    </source>
</evidence>
<proteinExistence type="inferred from homology"/>
<sequence length="475" mass="48660">MTGSTNRPAQVVVVGGGVSGLTAAYRLRRLLGDGARITLVEQARLLGGKLRTVEVGGVPTDVGAEAFVLRNRSAVDLVAELGLGDRLFHPGPAPATVRAGGRTVPLPRRTYLGVPADADGVREVLSPEAASRVEAEESLPPLELAEDEDVSVGEVLGRRFGRELVDDLVEPLLGGVYAGRADLLGLRATMPALVAGLDRAGGSLRRAAAAILGPPSGGARPPVFAALRGGMGVLVGELARRSGAELRLGYPVRELTRDEGGWRLEVGSPGRAEVLHADAVVLAVPPPAARRLLADVAPAASSGYGAVEMGSVAVLSMVLPDGVELPASSGVLLAVGERHADGTPFTAKAFTHTSVKWGGGPVRLRASLGRVGETEVLRRDDEDLLTAVLADLAELTGVRARPVDWRLTRWGGGLPQYGVGHLAAVAAVERAVAEVPGLAVAGAALRGVGVPACVDTASAAADRVAGHLLAHAAPR</sequence>
<comment type="function">
    <text evidence="3 12">Involved in coproporphyrin-dependent heme b biosynthesis. Catalyzes the oxidation of coproporphyrinogen III to coproporphyrin III.</text>
</comment>
<evidence type="ECO:0000256" key="10">
    <source>
        <dbReference type="ARBA" id="ARBA00023002"/>
    </source>
</evidence>
<evidence type="ECO:0000256" key="4">
    <source>
        <dbReference type="ARBA" id="ARBA00004744"/>
    </source>
</evidence>
<dbReference type="AlphaFoldDB" id="A0A1Q8CUI6"/>
<feature type="domain" description="Amine oxidase" evidence="13">
    <location>
        <begin position="18"/>
        <end position="464"/>
    </location>
</feature>
<comment type="catalytic activity">
    <reaction evidence="1">
        <text>coproporphyrinogen III + 3 O2 = coproporphyrin III + 3 H2O2</text>
        <dbReference type="Rhea" id="RHEA:43436"/>
        <dbReference type="ChEBI" id="CHEBI:15379"/>
        <dbReference type="ChEBI" id="CHEBI:16240"/>
        <dbReference type="ChEBI" id="CHEBI:57309"/>
        <dbReference type="ChEBI" id="CHEBI:131725"/>
        <dbReference type="EC" id="1.3.3.15"/>
    </reaction>
    <physiologicalReaction direction="left-to-right" evidence="1">
        <dbReference type="Rhea" id="RHEA:43437"/>
    </physiologicalReaction>
</comment>
<accession>A0A1Q8CUI6</accession>
<dbReference type="SUPFAM" id="SSF51905">
    <property type="entry name" value="FAD/NAD(P)-binding domain"/>
    <property type="match status" value="1"/>
</dbReference>
<dbReference type="Gene3D" id="3.90.660.20">
    <property type="entry name" value="Protoporphyrinogen oxidase, mitochondrial, domain 2"/>
    <property type="match status" value="1"/>
</dbReference>
<evidence type="ECO:0000256" key="8">
    <source>
        <dbReference type="ARBA" id="ARBA00022630"/>
    </source>
</evidence>
<dbReference type="GO" id="GO:0006783">
    <property type="term" value="P:heme biosynthetic process"/>
    <property type="evidence" value="ECO:0007669"/>
    <property type="project" value="UniProtKB-UniRule"/>
</dbReference>
<keyword evidence="10 12" id="KW-0560">Oxidoreductase</keyword>
<evidence type="ECO:0000313" key="15">
    <source>
        <dbReference type="Proteomes" id="UP000185596"/>
    </source>
</evidence>
<dbReference type="GO" id="GO:0004729">
    <property type="term" value="F:oxygen-dependent protoporphyrinogen oxidase activity"/>
    <property type="evidence" value="ECO:0007669"/>
    <property type="project" value="UniProtKB-UniRule"/>
</dbReference>
<evidence type="ECO:0000256" key="12">
    <source>
        <dbReference type="RuleBase" id="RU364052"/>
    </source>
</evidence>
<dbReference type="OrthoDB" id="4496419at2"/>
<evidence type="ECO:0000256" key="11">
    <source>
        <dbReference type="ARBA" id="ARBA00023133"/>
    </source>
</evidence>
<dbReference type="InterPro" id="IPR004572">
    <property type="entry name" value="Protoporphyrinogen_oxidase"/>
</dbReference>
<evidence type="ECO:0000256" key="6">
    <source>
        <dbReference type="ARBA" id="ARBA00012402"/>
    </source>
</evidence>
<evidence type="ECO:0000256" key="1">
    <source>
        <dbReference type="ARBA" id="ARBA00001755"/>
    </source>
</evidence>
<evidence type="ECO:0000259" key="13">
    <source>
        <dbReference type="Pfam" id="PF01593"/>
    </source>
</evidence>
<comment type="similarity">
    <text evidence="5 12">Belongs to the protoporphyrinogen/coproporphyrinogen oxidase family. Coproporphyrinogen III oxidase subfamily.</text>
</comment>
<organism evidence="14 15">
    <name type="scientific">Actinophytocola xanthii</name>
    <dbReference type="NCBI Taxonomy" id="1912961"/>
    <lineage>
        <taxon>Bacteria</taxon>
        <taxon>Bacillati</taxon>
        <taxon>Actinomycetota</taxon>
        <taxon>Actinomycetes</taxon>
        <taxon>Pseudonocardiales</taxon>
        <taxon>Pseudonocardiaceae</taxon>
    </lineage>
</organism>
<dbReference type="RefSeq" id="WP_075125047.1">
    <property type="nucleotide sequence ID" value="NZ_MSIE01000012.1"/>
</dbReference>
<dbReference type="GO" id="GO:0005737">
    <property type="term" value="C:cytoplasm"/>
    <property type="evidence" value="ECO:0007669"/>
    <property type="project" value="UniProtKB-SubCell"/>
</dbReference>
<evidence type="ECO:0000256" key="5">
    <source>
        <dbReference type="ARBA" id="ARBA00008310"/>
    </source>
</evidence>
<dbReference type="EC" id="1.3.3.15" evidence="6 12"/>
<evidence type="ECO:0000256" key="9">
    <source>
        <dbReference type="ARBA" id="ARBA00022827"/>
    </source>
</evidence>
<evidence type="ECO:0000313" key="14">
    <source>
        <dbReference type="EMBL" id="OLF18012.1"/>
    </source>
</evidence>
<keyword evidence="15" id="KW-1185">Reference proteome</keyword>
<reference evidence="14 15" key="1">
    <citation type="submission" date="2016-12" db="EMBL/GenBank/DDBJ databases">
        <title>The draft genome sequence of Actinophytocola sp. 11-183.</title>
        <authorList>
            <person name="Wang W."/>
            <person name="Yuan L."/>
        </authorList>
    </citation>
    <scope>NUCLEOTIDE SEQUENCE [LARGE SCALE GENOMIC DNA]</scope>
    <source>
        <strain evidence="14 15">11-183</strain>
    </source>
</reference>
<dbReference type="Pfam" id="PF01593">
    <property type="entry name" value="Amino_oxidase"/>
    <property type="match status" value="1"/>
</dbReference>
<dbReference type="Gene3D" id="1.10.3110.10">
    <property type="entry name" value="protoporphyrinogen ix oxidase, domain 3"/>
    <property type="match status" value="1"/>
</dbReference>
<comment type="caution">
    <text evidence="14">The sequence shown here is derived from an EMBL/GenBank/DDBJ whole genome shotgun (WGS) entry which is preliminary data.</text>
</comment>
<name>A0A1Q8CUI6_9PSEU</name>
<dbReference type="PANTHER" id="PTHR42923:SF3">
    <property type="entry name" value="PROTOPORPHYRINOGEN OXIDASE"/>
    <property type="match status" value="1"/>
</dbReference>
<comment type="pathway">
    <text evidence="4 12">Porphyrin-containing compound metabolism; protoheme biosynthesis.</text>
</comment>
<protein>
    <recommendedName>
        <fullName evidence="7 12">Coproporphyrinogen III oxidase</fullName>
        <ecNumber evidence="6 12">1.3.3.15</ecNumber>
    </recommendedName>
</protein>
<keyword evidence="12" id="KW-0963">Cytoplasm</keyword>
<gene>
    <name evidence="14" type="ORF">BU204_08540</name>
</gene>
<dbReference type="SUPFAM" id="SSF54373">
    <property type="entry name" value="FAD-linked reductases, C-terminal domain"/>
    <property type="match status" value="1"/>
</dbReference>
<evidence type="ECO:0000256" key="3">
    <source>
        <dbReference type="ARBA" id="ARBA00002185"/>
    </source>
</evidence>
<dbReference type="InterPro" id="IPR050464">
    <property type="entry name" value="Zeta_carotene_desat/Oxidored"/>
</dbReference>
<comment type="subcellular location">
    <subcellularLocation>
        <location evidence="12">Cytoplasm</location>
    </subcellularLocation>
</comment>
<dbReference type="UniPathway" id="UPA00252"/>
<keyword evidence="8 12" id="KW-0285">Flavoprotein</keyword>
<dbReference type="Proteomes" id="UP000185596">
    <property type="component" value="Unassembled WGS sequence"/>
</dbReference>
<keyword evidence="11 12" id="KW-0350">Heme biosynthesis</keyword>
<evidence type="ECO:0000256" key="7">
    <source>
        <dbReference type="ARBA" id="ARBA00019046"/>
    </source>
</evidence>
<dbReference type="EMBL" id="MSIE01000012">
    <property type="protein sequence ID" value="OLF18012.1"/>
    <property type="molecule type" value="Genomic_DNA"/>
</dbReference>
<dbReference type="InterPro" id="IPR002937">
    <property type="entry name" value="Amino_oxidase"/>
</dbReference>
<dbReference type="STRING" id="1912961.BU204_08540"/>
<dbReference type="PANTHER" id="PTHR42923">
    <property type="entry name" value="PROTOPORPHYRINOGEN OXIDASE"/>
    <property type="match status" value="1"/>
</dbReference>
<comment type="cofactor">
    <cofactor evidence="2 12">
        <name>FAD</name>
        <dbReference type="ChEBI" id="CHEBI:57692"/>
    </cofactor>
</comment>